<dbReference type="Proteomes" id="UP000324222">
    <property type="component" value="Unassembled WGS sequence"/>
</dbReference>
<evidence type="ECO:0000313" key="2">
    <source>
        <dbReference type="Proteomes" id="UP000324222"/>
    </source>
</evidence>
<keyword evidence="1" id="KW-0547">Nucleotide-binding</keyword>
<evidence type="ECO:0000313" key="1">
    <source>
        <dbReference type="EMBL" id="MPD00876.1"/>
    </source>
</evidence>
<organism evidence="1 2">
    <name type="scientific">Portunus trituberculatus</name>
    <name type="common">Swimming crab</name>
    <name type="synonym">Neptunus trituberculatus</name>
    <dbReference type="NCBI Taxonomy" id="210409"/>
    <lineage>
        <taxon>Eukaryota</taxon>
        <taxon>Metazoa</taxon>
        <taxon>Ecdysozoa</taxon>
        <taxon>Arthropoda</taxon>
        <taxon>Crustacea</taxon>
        <taxon>Multicrustacea</taxon>
        <taxon>Malacostraca</taxon>
        <taxon>Eumalacostraca</taxon>
        <taxon>Eucarida</taxon>
        <taxon>Decapoda</taxon>
        <taxon>Pleocyemata</taxon>
        <taxon>Brachyura</taxon>
        <taxon>Eubrachyura</taxon>
        <taxon>Portunoidea</taxon>
        <taxon>Portunidae</taxon>
        <taxon>Portuninae</taxon>
        <taxon>Portunus</taxon>
    </lineage>
</organism>
<keyword evidence="1" id="KW-0347">Helicase</keyword>
<keyword evidence="1" id="KW-0067">ATP-binding</keyword>
<sequence length="64" mass="7404">MVRFLCGVTTEIKYEKWSVTLTAGYHITRKQLPLQLAWAFSIHKSQVGTAQHRSPNHDLRYSMA</sequence>
<dbReference type="OrthoDB" id="6583552at2759"/>
<protein>
    <submittedName>
        <fullName evidence="1">ATP-dependent DNA helicase PIF1</fullName>
    </submittedName>
</protein>
<keyword evidence="1" id="KW-0378">Hydrolase</keyword>
<dbReference type="EMBL" id="VSRR010124801">
    <property type="protein sequence ID" value="MPD00876.1"/>
    <property type="molecule type" value="Genomic_DNA"/>
</dbReference>
<accession>A0A5B7K1V6</accession>
<proteinExistence type="predicted"/>
<reference evidence="1 2" key="1">
    <citation type="submission" date="2019-05" db="EMBL/GenBank/DDBJ databases">
        <title>Another draft genome of Portunus trituberculatus and its Hox gene families provides insights of decapod evolution.</title>
        <authorList>
            <person name="Jeong J.-H."/>
            <person name="Song I."/>
            <person name="Kim S."/>
            <person name="Choi T."/>
            <person name="Kim D."/>
            <person name="Ryu S."/>
            <person name="Kim W."/>
        </authorList>
    </citation>
    <scope>NUCLEOTIDE SEQUENCE [LARGE SCALE GENOMIC DNA]</scope>
    <source>
        <tissue evidence="1">Muscle</tissue>
    </source>
</reference>
<comment type="caution">
    <text evidence="1">The sequence shown here is derived from an EMBL/GenBank/DDBJ whole genome shotgun (WGS) entry which is preliminary data.</text>
</comment>
<keyword evidence="2" id="KW-1185">Reference proteome</keyword>
<name>A0A5B7K1V6_PORTR</name>
<dbReference type="AlphaFoldDB" id="A0A5B7K1V6"/>
<gene>
    <name evidence="1" type="primary">Pif1</name>
    <name evidence="1" type="ORF">E2C01_096381</name>
</gene>
<dbReference type="GO" id="GO:0004386">
    <property type="term" value="F:helicase activity"/>
    <property type="evidence" value="ECO:0007669"/>
    <property type="project" value="UniProtKB-KW"/>
</dbReference>